<dbReference type="Proteomes" id="UP001281147">
    <property type="component" value="Unassembled WGS sequence"/>
</dbReference>
<dbReference type="EMBL" id="JAUTXU010000338">
    <property type="protein sequence ID" value="KAK3684550.1"/>
    <property type="molecule type" value="Genomic_DNA"/>
</dbReference>
<organism evidence="1 2">
    <name type="scientific">Vermiconidia calcicola</name>
    <dbReference type="NCBI Taxonomy" id="1690605"/>
    <lineage>
        <taxon>Eukaryota</taxon>
        <taxon>Fungi</taxon>
        <taxon>Dikarya</taxon>
        <taxon>Ascomycota</taxon>
        <taxon>Pezizomycotina</taxon>
        <taxon>Dothideomycetes</taxon>
        <taxon>Dothideomycetidae</taxon>
        <taxon>Mycosphaerellales</taxon>
        <taxon>Extremaceae</taxon>
        <taxon>Vermiconidia</taxon>
    </lineage>
</organism>
<name>A0ACC3MDB7_9PEZI</name>
<accession>A0ACC3MDB7</accession>
<gene>
    <name evidence="1" type="ORF">LTR37_020153</name>
</gene>
<keyword evidence="2" id="KW-1185">Reference proteome</keyword>
<reference evidence="1" key="1">
    <citation type="submission" date="2023-07" db="EMBL/GenBank/DDBJ databases">
        <title>Black Yeasts Isolated from many extreme environments.</title>
        <authorList>
            <person name="Coleine C."/>
            <person name="Stajich J.E."/>
            <person name="Selbmann L."/>
        </authorList>
    </citation>
    <scope>NUCLEOTIDE SEQUENCE</scope>
    <source>
        <strain evidence="1">CCFEE 5714</strain>
    </source>
</reference>
<evidence type="ECO:0000313" key="2">
    <source>
        <dbReference type="Proteomes" id="UP001281147"/>
    </source>
</evidence>
<sequence length="266" mass="30574">MPSQWADEPNALIPTGPFSQDSSHEAYYVATQMALAHNGIIRGLNSIYLQAPCIPRKDLDTIRDFLTYCQCWCESMHHHHDAEEAEFFPSIERIAKSPGLMARNVEQHRAFTPGFEAFQEYASTCRAEDYDGQRLRSLIEDFAEPLTQHLREEIDTLRALDVYDSGSIRQAYDRLEKLLMATDNHRIAPLVFGTADRNFEGGMHNFPAVPFFVPYIIHYLYGRRYRGAWQFNPCTMWRDRRELAFTTDDVVETAASRTGGRGPDRA</sequence>
<proteinExistence type="predicted"/>
<evidence type="ECO:0000313" key="1">
    <source>
        <dbReference type="EMBL" id="KAK3684550.1"/>
    </source>
</evidence>
<protein>
    <submittedName>
        <fullName evidence="1">Uncharacterized protein</fullName>
    </submittedName>
</protein>
<comment type="caution">
    <text evidence="1">The sequence shown here is derived from an EMBL/GenBank/DDBJ whole genome shotgun (WGS) entry which is preliminary data.</text>
</comment>